<comment type="caution">
    <text evidence="2">The sequence shown here is derived from an EMBL/GenBank/DDBJ whole genome shotgun (WGS) entry which is preliminary data.</text>
</comment>
<dbReference type="EMBL" id="RYZZ01000017">
    <property type="protein sequence ID" value="RUQ28219.1"/>
    <property type="molecule type" value="Genomic_DNA"/>
</dbReference>
<dbReference type="InterPro" id="IPR013486">
    <property type="entry name" value="SpoIID/LytB"/>
</dbReference>
<dbReference type="InterPro" id="IPR003646">
    <property type="entry name" value="SH3-like_bac-type"/>
</dbReference>
<dbReference type="PROSITE" id="PS51781">
    <property type="entry name" value="SH3B"/>
    <property type="match status" value="1"/>
</dbReference>
<dbReference type="Proteomes" id="UP000267430">
    <property type="component" value="Unassembled WGS sequence"/>
</dbReference>
<evidence type="ECO:0000313" key="3">
    <source>
        <dbReference type="Proteomes" id="UP000267430"/>
    </source>
</evidence>
<dbReference type="AlphaFoldDB" id="A0A3S0VXF6"/>
<sequence length="724" mass="78749">MKRLQIHMLLAVVLVLIVSVLPEIQAKAAAEPVIRVKLKNYLGNKSEITVKPEVSYTTNLPGLTLEANQTYTLKVSSGDMVVLKGATEVGKAPEIQVEPEKGKGPLSINNRPYLGSFEFIIEDQKYVRPINSINLEDYLKGVVPAEMPALWNQEALKTQAVAARTYALSYSNGTPDDTQYKQVYWGYSWHDNSTRAVEATEGQILTYGGRSIGSGAVFSSSNGGKTESNTNAWDTKQLDYLQIKNDSNDPKTVWNFSIKKKQIDTSKLDMAKADTWWASTMEAEQTMEKLKTWIQANEMAYTDKEIKITAVPELSLKEVGSGGRVKKFSITIEFLTKEQGEAVPHSLETRDISAASLREIIGASVMKSYLVDPVSAASDTLTVSGKGYGHGVGLSQYGANNSAKSGKTYKEILAFYYENTALETAYQLAPEQPVPVEPTPAPVIPAPTPTPIPTPSPAMDATAPTIKETKTSYDSKTNQVKLSFAINENSKVTVQVNDQNGRVITTLVNGADKQAGSQSAVWNVSRVINGKYTFGLTAEDSSHNKSSASVPFTLAKPAPKDTTAPVINNTAASITKDTVSLKYQLNEASKVTIFVKDSKGKTVATLENNAKKDKGIRWASWNTSKAVNGKYTFEITAMDASNNKRTAKVAYTLAKPKPAVKVVKGTVIATTLNIRSTPSTSGRVVGSLKKNQVVTVLTKSSSWYKIQYGKGIGYVHANYLTNVR</sequence>
<dbReference type="CDD" id="cd00174">
    <property type="entry name" value="SH3"/>
    <property type="match status" value="1"/>
</dbReference>
<dbReference type="SMART" id="SM00287">
    <property type="entry name" value="SH3b"/>
    <property type="match status" value="1"/>
</dbReference>
<dbReference type="OrthoDB" id="9794671at2"/>
<dbReference type="InterPro" id="IPR051922">
    <property type="entry name" value="Bact_Sporulation_Assoc"/>
</dbReference>
<organism evidence="2 3">
    <name type="scientific">Peribacillus cavernae</name>
    <dbReference type="NCBI Taxonomy" id="1674310"/>
    <lineage>
        <taxon>Bacteria</taxon>
        <taxon>Bacillati</taxon>
        <taxon>Bacillota</taxon>
        <taxon>Bacilli</taxon>
        <taxon>Bacillales</taxon>
        <taxon>Bacillaceae</taxon>
        <taxon>Peribacillus</taxon>
    </lineage>
</organism>
<dbReference type="InterPro" id="IPR013693">
    <property type="entry name" value="SpoIID/LytB_N"/>
</dbReference>
<dbReference type="Gene3D" id="2.30.30.40">
    <property type="entry name" value="SH3 Domains"/>
    <property type="match status" value="1"/>
</dbReference>
<dbReference type="Pfam" id="PF08239">
    <property type="entry name" value="SH3_3"/>
    <property type="match status" value="1"/>
</dbReference>
<evidence type="ECO:0000313" key="2">
    <source>
        <dbReference type="EMBL" id="RUQ28219.1"/>
    </source>
</evidence>
<dbReference type="SUPFAM" id="SSF50044">
    <property type="entry name" value="SH3-domain"/>
    <property type="match status" value="1"/>
</dbReference>
<protein>
    <submittedName>
        <fullName evidence="2">SpoIID/LytB domain-containing protein</fullName>
    </submittedName>
</protein>
<feature type="domain" description="SH3b" evidence="1">
    <location>
        <begin position="662"/>
        <end position="724"/>
    </location>
</feature>
<evidence type="ECO:0000259" key="1">
    <source>
        <dbReference type="PROSITE" id="PS51781"/>
    </source>
</evidence>
<dbReference type="InterPro" id="IPR036028">
    <property type="entry name" value="SH3-like_dom_sf"/>
</dbReference>
<dbReference type="Gene3D" id="2.60.40.4070">
    <property type="match status" value="2"/>
</dbReference>
<gene>
    <name evidence="2" type="ORF">ELQ35_13365</name>
</gene>
<keyword evidence="3" id="KW-1185">Reference proteome</keyword>
<reference evidence="2 3" key="1">
    <citation type="submission" date="2018-12" db="EMBL/GenBank/DDBJ databases">
        <title>Bacillus chawlae sp. nov., Bacillus glennii sp. nov., and Bacillus saganii sp. nov. Isolated from the Vehicle Assembly Building at Kennedy Space Center where the Viking Spacecraft were Assembled.</title>
        <authorList>
            <person name="Seuylemezian A."/>
            <person name="Vaishampayan P."/>
        </authorList>
    </citation>
    <scope>NUCLEOTIDE SEQUENCE [LARGE SCALE GENOMIC DNA]</scope>
    <source>
        <strain evidence="2 3">L5</strain>
    </source>
</reference>
<dbReference type="Pfam" id="PF08486">
    <property type="entry name" value="SpoIID"/>
    <property type="match status" value="1"/>
</dbReference>
<dbReference type="PANTHER" id="PTHR30032">
    <property type="entry name" value="N-ACETYLMURAMOYL-L-ALANINE AMIDASE-RELATED"/>
    <property type="match status" value="1"/>
</dbReference>
<dbReference type="GO" id="GO:0030435">
    <property type="term" value="P:sporulation resulting in formation of a cellular spore"/>
    <property type="evidence" value="ECO:0007669"/>
    <property type="project" value="InterPro"/>
</dbReference>
<proteinExistence type="predicted"/>
<name>A0A3S0VXF6_9BACI</name>
<dbReference type="GO" id="GO:0030288">
    <property type="term" value="C:outer membrane-bounded periplasmic space"/>
    <property type="evidence" value="ECO:0007669"/>
    <property type="project" value="TreeGrafter"/>
</dbReference>
<dbReference type="PANTHER" id="PTHR30032:SF4">
    <property type="entry name" value="AMIDASE ENHANCER"/>
    <property type="match status" value="1"/>
</dbReference>
<accession>A0A3S0VXF6</accession>
<dbReference type="NCBIfam" id="TIGR02669">
    <property type="entry name" value="SpoIID_LytB"/>
    <property type="match status" value="1"/>
</dbReference>
<dbReference type="RefSeq" id="WP_126865326.1">
    <property type="nucleotide sequence ID" value="NZ_JAUSTX010000002.1"/>
</dbReference>